<gene>
    <name evidence="4" type="ORF">ALC62_08318</name>
</gene>
<dbReference type="GO" id="GO:0051604">
    <property type="term" value="P:protein maturation"/>
    <property type="evidence" value="ECO:0007669"/>
    <property type="project" value="InterPro"/>
</dbReference>
<comment type="similarity">
    <text evidence="1">Belongs to the MIP18 family.</text>
</comment>
<dbReference type="FunFam" id="3.30.300.130:FF:000004">
    <property type="entry name" value="cytosolic iron-sulfur assembly component 2A"/>
    <property type="match status" value="1"/>
</dbReference>
<dbReference type="Pfam" id="PF01883">
    <property type="entry name" value="FeS_assembly_P"/>
    <property type="match status" value="1"/>
</dbReference>
<dbReference type="AlphaFoldDB" id="A0A195CKW1"/>
<reference evidence="4 5" key="1">
    <citation type="submission" date="2016-03" db="EMBL/GenBank/DDBJ databases">
        <title>Cyphomyrmex costatus WGS genome.</title>
        <authorList>
            <person name="Nygaard S."/>
            <person name="Hu H."/>
            <person name="Boomsma J."/>
            <person name="Zhang G."/>
        </authorList>
    </citation>
    <scope>NUCLEOTIDE SEQUENCE [LARGE SCALE GENOMIC DNA]</scope>
    <source>
        <strain evidence="4">MS0001</strain>
        <tissue evidence="4">Whole body</tissue>
    </source>
</reference>
<name>A0A195CKW1_9HYME</name>
<keyword evidence="2" id="KW-0159">Chromosome partition</keyword>
<dbReference type="Proteomes" id="UP000078542">
    <property type="component" value="Unassembled WGS sequence"/>
</dbReference>
<dbReference type="GO" id="GO:0007059">
    <property type="term" value="P:chromosome segregation"/>
    <property type="evidence" value="ECO:0007669"/>
    <property type="project" value="UniProtKB-KW"/>
</dbReference>
<dbReference type="Gene3D" id="3.30.300.130">
    <property type="entry name" value="Fe-S cluster assembly (FSCA)"/>
    <property type="match status" value="1"/>
</dbReference>
<accession>A0A195CKW1</accession>
<proteinExistence type="inferred from homology"/>
<dbReference type="EMBL" id="KQ977642">
    <property type="protein sequence ID" value="KYN01092.1"/>
    <property type="molecule type" value="Genomic_DNA"/>
</dbReference>
<protein>
    <recommendedName>
        <fullName evidence="3">MIP18 family-like domain-containing protein</fullName>
    </recommendedName>
</protein>
<dbReference type="STRING" id="456900.A0A195CKW1"/>
<dbReference type="PANTHER" id="PTHR12377:SF2">
    <property type="entry name" value="CYTOSOLIC IRON-SULFUR ASSEMBLY COMPONENT 2A"/>
    <property type="match status" value="1"/>
</dbReference>
<sequence length="179" mass="20177">MLSFFRKLSIGGKIKDGILPETVMGTAEDLLTAKNETLKTDIELKESVYGKFCALFVSYLLRTIKDPEKPQTLEQLDVVYEDCIKVCHSTPGGVSVIRVEFNPTVPHCSLATLIGLCIRVKLERQLSASFKLDIYIKKGAHSTEQEINKQINDKERIAAAMENPNLRELVEKCILEEDY</sequence>
<evidence type="ECO:0000313" key="5">
    <source>
        <dbReference type="Proteomes" id="UP000078542"/>
    </source>
</evidence>
<evidence type="ECO:0000313" key="4">
    <source>
        <dbReference type="EMBL" id="KYN01092.1"/>
    </source>
</evidence>
<evidence type="ECO:0000259" key="3">
    <source>
        <dbReference type="Pfam" id="PF01883"/>
    </source>
</evidence>
<evidence type="ECO:0000256" key="2">
    <source>
        <dbReference type="ARBA" id="ARBA00022829"/>
    </source>
</evidence>
<feature type="domain" description="MIP18 family-like" evidence="3">
    <location>
        <begin position="60"/>
        <end position="125"/>
    </location>
</feature>
<dbReference type="InterPro" id="IPR002744">
    <property type="entry name" value="MIP18-like"/>
</dbReference>
<dbReference type="Gene3D" id="6.10.250.1280">
    <property type="match status" value="1"/>
</dbReference>
<dbReference type="InterPro" id="IPR039796">
    <property type="entry name" value="MIP18"/>
</dbReference>
<evidence type="ECO:0000256" key="1">
    <source>
        <dbReference type="ARBA" id="ARBA00010381"/>
    </source>
</evidence>
<dbReference type="PANTHER" id="PTHR12377">
    <property type="entry name" value="CYTOSOLIC IRON-SULFUR ASSEMBLY COMPONENT 2B-RELATED"/>
    <property type="match status" value="1"/>
</dbReference>
<dbReference type="SUPFAM" id="SSF117916">
    <property type="entry name" value="Fe-S cluster assembly (FSCA) domain-like"/>
    <property type="match status" value="1"/>
</dbReference>
<keyword evidence="5" id="KW-1185">Reference proteome</keyword>
<organism evidence="4 5">
    <name type="scientific">Cyphomyrmex costatus</name>
    <dbReference type="NCBI Taxonomy" id="456900"/>
    <lineage>
        <taxon>Eukaryota</taxon>
        <taxon>Metazoa</taxon>
        <taxon>Ecdysozoa</taxon>
        <taxon>Arthropoda</taxon>
        <taxon>Hexapoda</taxon>
        <taxon>Insecta</taxon>
        <taxon>Pterygota</taxon>
        <taxon>Neoptera</taxon>
        <taxon>Endopterygota</taxon>
        <taxon>Hymenoptera</taxon>
        <taxon>Apocrita</taxon>
        <taxon>Aculeata</taxon>
        <taxon>Formicoidea</taxon>
        <taxon>Formicidae</taxon>
        <taxon>Myrmicinae</taxon>
        <taxon>Cyphomyrmex</taxon>
    </lineage>
</organism>
<dbReference type="InterPro" id="IPR034904">
    <property type="entry name" value="FSCA_dom_sf"/>
</dbReference>